<keyword evidence="1" id="KW-0560">Oxidoreductase</keyword>
<dbReference type="PANTHER" id="PTHR43476:SF5">
    <property type="entry name" value="FAD-DEPENDENT MONOOXYGENASE"/>
    <property type="match status" value="1"/>
</dbReference>
<name>A0A8J6Y862_9BACT</name>
<keyword evidence="3" id="KW-0503">Monooxygenase</keyword>
<gene>
    <name evidence="3" type="ORF">IFK94_07470</name>
</gene>
<accession>A0A8J6Y862</accession>
<evidence type="ECO:0000313" key="3">
    <source>
        <dbReference type="EMBL" id="MBD3867946.1"/>
    </source>
</evidence>
<evidence type="ECO:0000313" key="4">
    <source>
        <dbReference type="Proteomes" id="UP000648239"/>
    </source>
</evidence>
<dbReference type="GO" id="GO:0071949">
    <property type="term" value="F:FAD binding"/>
    <property type="evidence" value="ECO:0007669"/>
    <property type="project" value="InterPro"/>
</dbReference>
<dbReference type="Proteomes" id="UP000648239">
    <property type="component" value="Unassembled WGS sequence"/>
</dbReference>
<dbReference type="Gene3D" id="3.30.70.2450">
    <property type="match status" value="1"/>
</dbReference>
<dbReference type="PRINTS" id="PR00420">
    <property type="entry name" value="RNGMNOXGNASE"/>
</dbReference>
<dbReference type="InterPro" id="IPR002938">
    <property type="entry name" value="FAD-bd"/>
</dbReference>
<dbReference type="AlphaFoldDB" id="A0A8J6Y862"/>
<evidence type="ECO:0000256" key="1">
    <source>
        <dbReference type="ARBA" id="ARBA00023002"/>
    </source>
</evidence>
<dbReference type="GO" id="GO:0004497">
    <property type="term" value="F:monooxygenase activity"/>
    <property type="evidence" value="ECO:0007669"/>
    <property type="project" value="UniProtKB-KW"/>
</dbReference>
<dbReference type="InterPro" id="IPR036188">
    <property type="entry name" value="FAD/NAD-bd_sf"/>
</dbReference>
<feature type="domain" description="FAD-binding" evidence="2">
    <location>
        <begin position="7"/>
        <end position="346"/>
    </location>
</feature>
<dbReference type="Gene3D" id="3.50.50.60">
    <property type="entry name" value="FAD/NAD(P)-binding domain"/>
    <property type="match status" value="1"/>
</dbReference>
<comment type="caution">
    <text evidence="3">The sequence shown here is derived from an EMBL/GenBank/DDBJ whole genome shotgun (WGS) entry which is preliminary data.</text>
</comment>
<evidence type="ECO:0000259" key="2">
    <source>
        <dbReference type="Pfam" id="PF01494"/>
    </source>
</evidence>
<dbReference type="PANTHER" id="PTHR43476">
    <property type="entry name" value="3-(3-HYDROXY-PHENYL)PROPIONATE/3-HYDROXYCINNAMIC ACID HYDROXYLASE"/>
    <property type="match status" value="1"/>
</dbReference>
<protein>
    <submittedName>
        <fullName evidence="3">FAD-dependent monooxygenase</fullName>
    </submittedName>
</protein>
<sequence>MSTDRDHQVLVVGAGPVGLMTALCLAERGVKVRILEKEWRPTLHSFALALHPESLRTLEEFGLAHDLTKMGRKLEKVAFYEAGDRLGEIDYAALHSAHPYLLVLPQSTLETALEEKLRHHKVQVEWNHQALAFHQDSQGVQVEIAELEKVSLGYPIARSEWAIRRKSTVNVDYVVAADGYRSMTRQSLGIRYADYGHAQTFFVFEFPYAGEMPAEMRIVLGKGHTSVFWPIEGGRGRWSFEVDMSETETPGIDQFRKLLKERAPWFSPAPESIYWSTLIRFDRRLAVNCGEGRVWLAGDAVHATGPVGIQSMNVGLREAGLIARNLASSLQGGGEGGLAGYESSCRTEWHELLGVEGGPTADAQAPSWVQKDPGRIIPCIPGSGEDLGRLLSQIGMQYKPRAASSS</sequence>
<proteinExistence type="predicted"/>
<reference evidence="3 4" key="1">
    <citation type="submission" date="2020-08" db="EMBL/GenBank/DDBJ databases">
        <title>Acidobacteriota in marine sediments use diverse sulfur dissimilation pathways.</title>
        <authorList>
            <person name="Wasmund K."/>
        </authorList>
    </citation>
    <scope>NUCLEOTIDE SEQUENCE [LARGE SCALE GENOMIC DNA]</scope>
    <source>
        <strain evidence="3">MAG AM4</strain>
    </source>
</reference>
<dbReference type="Pfam" id="PF01494">
    <property type="entry name" value="FAD_binding_3"/>
    <property type="match status" value="1"/>
</dbReference>
<dbReference type="SUPFAM" id="SSF51905">
    <property type="entry name" value="FAD/NAD(P)-binding domain"/>
    <property type="match status" value="1"/>
</dbReference>
<dbReference type="InterPro" id="IPR050631">
    <property type="entry name" value="PheA/TfdB_FAD_monoxygenase"/>
</dbReference>
<dbReference type="EMBL" id="JACXWD010000019">
    <property type="protein sequence ID" value="MBD3867946.1"/>
    <property type="molecule type" value="Genomic_DNA"/>
</dbReference>
<organism evidence="3 4">
    <name type="scientific">Candidatus Polarisedimenticola svalbardensis</name>
    <dbReference type="NCBI Taxonomy" id="2886004"/>
    <lineage>
        <taxon>Bacteria</taxon>
        <taxon>Pseudomonadati</taxon>
        <taxon>Acidobacteriota</taxon>
        <taxon>Candidatus Polarisedimenticolia</taxon>
        <taxon>Candidatus Polarisedimenticolales</taxon>
        <taxon>Candidatus Polarisedimenticolaceae</taxon>
        <taxon>Candidatus Polarisedimenticola</taxon>
    </lineage>
</organism>